<evidence type="ECO:0000313" key="1">
    <source>
        <dbReference type="EMBL" id="KAK5854072.1"/>
    </source>
</evidence>
<keyword evidence="2" id="KW-1185">Reference proteome</keyword>
<reference evidence="1 2" key="1">
    <citation type="journal article" date="2023" name="Genes (Basel)">
        <title>Chromosome-Level Genome Assembly and Circadian Gene Repertoire of the Patagonia Blennie Eleginops maclovinus-The Closest Ancestral Proxy of Antarctic Cryonotothenioids.</title>
        <authorList>
            <person name="Cheng C.C."/>
            <person name="Rivera-Colon A.G."/>
            <person name="Minhas B.F."/>
            <person name="Wilson L."/>
            <person name="Rayamajhi N."/>
            <person name="Vargas-Chacoff L."/>
            <person name="Catchen J.M."/>
        </authorList>
    </citation>
    <scope>NUCLEOTIDE SEQUENCE [LARGE SCALE GENOMIC DNA]</scope>
    <source>
        <strain evidence="1">JMC-PN-2008</strain>
    </source>
</reference>
<dbReference type="AlphaFoldDB" id="A0AAN7X2N1"/>
<dbReference type="Proteomes" id="UP001346869">
    <property type="component" value="Unassembled WGS sequence"/>
</dbReference>
<comment type="caution">
    <text evidence="1">The sequence shown here is derived from an EMBL/GenBank/DDBJ whole genome shotgun (WGS) entry which is preliminary data.</text>
</comment>
<reference evidence="1 2" key="2">
    <citation type="journal article" date="2023" name="Mol. Biol. Evol.">
        <title>Genomics of Secondarily Temperate Adaptation in the Only Non-Antarctic Icefish.</title>
        <authorList>
            <person name="Rivera-Colon A.G."/>
            <person name="Rayamajhi N."/>
            <person name="Minhas B.F."/>
            <person name="Madrigal G."/>
            <person name="Bilyk K.T."/>
            <person name="Yoon V."/>
            <person name="Hune M."/>
            <person name="Gregory S."/>
            <person name="Cheng C.H.C."/>
            <person name="Catchen J.M."/>
        </authorList>
    </citation>
    <scope>NUCLEOTIDE SEQUENCE [LARGE SCALE GENOMIC DNA]</scope>
    <source>
        <strain evidence="1">JMC-PN-2008</strain>
    </source>
</reference>
<accession>A0AAN7X2N1</accession>
<gene>
    <name evidence="1" type="ORF">PBY51_015172</name>
</gene>
<organism evidence="1 2">
    <name type="scientific">Eleginops maclovinus</name>
    <name type="common">Patagonian blennie</name>
    <name type="synonym">Eleginus maclovinus</name>
    <dbReference type="NCBI Taxonomy" id="56733"/>
    <lineage>
        <taxon>Eukaryota</taxon>
        <taxon>Metazoa</taxon>
        <taxon>Chordata</taxon>
        <taxon>Craniata</taxon>
        <taxon>Vertebrata</taxon>
        <taxon>Euteleostomi</taxon>
        <taxon>Actinopterygii</taxon>
        <taxon>Neopterygii</taxon>
        <taxon>Teleostei</taxon>
        <taxon>Neoteleostei</taxon>
        <taxon>Acanthomorphata</taxon>
        <taxon>Eupercaria</taxon>
        <taxon>Perciformes</taxon>
        <taxon>Notothenioidei</taxon>
        <taxon>Eleginopidae</taxon>
        <taxon>Eleginops</taxon>
    </lineage>
</organism>
<proteinExistence type="predicted"/>
<sequence length="112" mass="12232">MHRLLTACFASFGELANQSIFLSVLRAEEWATDAPVTGLLREMDWGSIGHLQSGTSPVAQSGPQQESHVVGLVGLYERQDGGCCVSVTHVESRSSAPQETELDLLFVYHRTE</sequence>
<evidence type="ECO:0000313" key="2">
    <source>
        <dbReference type="Proteomes" id="UP001346869"/>
    </source>
</evidence>
<name>A0AAN7X2N1_ELEMC</name>
<protein>
    <submittedName>
        <fullName evidence="1">Uncharacterized protein</fullName>
    </submittedName>
</protein>
<dbReference type="EMBL" id="JAUZQC010000019">
    <property type="protein sequence ID" value="KAK5854072.1"/>
    <property type="molecule type" value="Genomic_DNA"/>
</dbReference>